<keyword evidence="2" id="KW-0964">Secreted</keyword>
<dbReference type="InterPro" id="IPR002477">
    <property type="entry name" value="Peptidoglycan-bd-like"/>
</dbReference>
<keyword evidence="6" id="KW-0326">Glycosidase</keyword>
<dbReference type="Pfam" id="PF07335">
    <property type="entry name" value="Glyco_hydro_75"/>
    <property type="match status" value="1"/>
</dbReference>
<dbReference type="EMBL" id="LQCI01000002">
    <property type="protein sequence ID" value="KZB88027.1"/>
    <property type="molecule type" value="Genomic_DNA"/>
</dbReference>
<dbReference type="GO" id="GO:0005576">
    <property type="term" value="C:extracellular region"/>
    <property type="evidence" value="ECO:0007669"/>
    <property type="project" value="UniProtKB-SubCell"/>
</dbReference>
<dbReference type="GO" id="GO:0016977">
    <property type="term" value="F:chitosanase activity"/>
    <property type="evidence" value="ECO:0007669"/>
    <property type="project" value="InterPro"/>
</dbReference>
<evidence type="ECO:0000259" key="9">
    <source>
        <dbReference type="Pfam" id="PF01471"/>
    </source>
</evidence>
<gene>
    <name evidence="11" type="ORF">ATP06_0231705</name>
    <name evidence="10" type="ORF">AVL48_18800</name>
</gene>
<keyword evidence="4" id="KW-0378">Hydrolase</keyword>
<evidence type="ECO:0000313" key="12">
    <source>
        <dbReference type="Proteomes" id="UP000076321"/>
    </source>
</evidence>
<evidence type="ECO:0000256" key="3">
    <source>
        <dbReference type="ARBA" id="ARBA00022729"/>
    </source>
</evidence>
<dbReference type="PANTHER" id="PTHR42061:SF6">
    <property type="entry name" value="ENDO-CHITOSANASE"/>
    <property type="match status" value="1"/>
</dbReference>
<evidence type="ECO:0000256" key="4">
    <source>
        <dbReference type="ARBA" id="ARBA00022801"/>
    </source>
</evidence>
<evidence type="ECO:0000256" key="7">
    <source>
        <dbReference type="ARBA" id="ARBA00023326"/>
    </source>
</evidence>
<protein>
    <submittedName>
        <fullName evidence="10">Peptidoglycan-binding protein</fullName>
    </submittedName>
</protein>
<evidence type="ECO:0000256" key="8">
    <source>
        <dbReference type="SAM" id="SignalP"/>
    </source>
</evidence>
<name>A0A154MW92_9PSEU</name>
<comment type="caution">
    <text evidence="10">The sequence shown here is derived from an EMBL/GenBank/DDBJ whole genome shotgun (WGS) entry which is preliminary data.</text>
</comment>
<evidence type="ECO:0000313" key="10">
    <source>
        <dbReference type="EMBL" id="KZB88027.1"/>
    </source>
</evidence>
<dbReference type="SUPFAM" id="SSF47090">
    <property type="entry name" value="PGBD-like"/>
    <property type="match status" value="2"/>
</dbReference>
<sequence>MRLKTAALGMAMMVVCGLAAANQASAVTAADPTGAELSAVVANCAQQVSAGKYAERSGGTRTVPVCATGGAVHWRSGMTVDCDGQRTEKCNASTDPSWQGQTAWSQPDGKPLNAEKLPYIVVPGISSTWSYARSGITGGTVAAVVYQGRVAYAVVGDVGPAGAIGEGSYALAKALGINPDPRSGGVSGRVVDYIVFPGVKASPIHDAVDAATEGKRAATELVSRSRGCANVGVDGPYPRLEPGVTRPEVKTAQCLLRAAGQDTGAGDPSGVLDPATVSALKRFQAQVGLAEAGSVDSHTWTALLARGATPQLQDGSSGEAVFRLQRSLNAATAANLTVDGKFGTKTTTAVKGYQASRGLDADGIVGANTWRALQTGR</sequence>
<dbReference type="Proteomes" id="UP000186883">
    <property type="component" value="Unassembled WGS sequence"/>
</dbReference>
<dbReference type="AlphaFoldDB" id="A0A154MW92"/>
<keyword evidence="13" id="KW-1185">Reference proteome</keyword>
<reference evidence="11 13" key="2">
    <citation type="submission" date="2016-11" db="EMBL/GenBank/DDBJ databases">
        <title>Genome sequencing of Amycolatopsis regifaucium.</title>
        <authorList>
            <person name="Mayilraj S."/>
            <person name="Kaur N."/>
        </authorList>
    </citation>
    <scope>NUCLEOTIDE SEQUENCE [LARGE SCALE GENOMIC DNA]</scope>
    <source>
        <strain evidence="11 13">GY080</strain>
    </source>
</reference>
<dbReference type="OrthoDB" id="3296611at2"/>
<evidence type="ECO:0000256" key="2">
    <source>
        <dbReference type="ARBA" id="ARBA00022525"/>
    </source>
</evidence>
<feature type="chain" id="PRO_5010637280" evidence="8">
    <location>
        <begin position="27"/>
        <end position="377"/>
    </location>
</feature>
<evidence type="ECO:0000313" key="13">
    <source>
        <dbReference type="Proteomes" id="UP000186883"/>
    </source>
</evidence>
<reference evidence="10 12" key="1">
    <citation type="submission" date="2015-12" db="EMBL/GenBank/DDBJ databases">
        <title>Amycolatopsis regifaucium genome sequencing and assembly.</title>
        <authorList>
            <person name="Mayilraj S."/>
        </authorList>
    </citation>
    <scope>NUCLEOTIDE SEQUENCE [LARGE SCALE GENOMIC DNA]</scope>
    <source>
        <strain evidence="10 12">GY080</strain>
    </source>
</reference>
<feature type="domain" description="Peptidoglycan binding-like" evidence="9">
    <location>
        <begin position="246"/>
        <end position="303"/>
    </location>
</feature>
<dbReference type="EMBL" id="LOBU02000022">
    <property type="protein sequence ID" value="OKA04471.1"/>
    <property type="molecule type" value="Genomic_DNA"/>
</dbReference>
<feature type="domain" description="Peptidoglycan binding-like" evidence="9">
    <location>
        <begin position="317"/>
        <end position="373"/>
    </location>
</feature>
<dbReference type="Pfam" id="PF01471">
    <property type="entry name" value="PG_binding_1"/>
    <property type="match status" value="2"/>
</dbReference>
<accession>A0A154MW92</accession>
<evidence type="ECO:0000256" key="1">
    <source>
        <dbReference type="ARBA" id="ARBA00004613"/>
    </source>
</evidence>
<dbReference type="Gene3D" id="1.10.101.10">
    <property type="entry name" value="PGBD-like superfamily/PGBD"/>
    <property type="match status" value="2"/>
</dbReference>
<dbReference type="InterPro" id="IPR009939">
    <property type="entry name" value="Chitosanase_fungal"/>
</dbReference>
<dbReference type="InterPro" id="IPR036366">
    <property type="entry name" value="PGBDSf"/>
</dbReference>
<comment type="subcellular location">
    <subcellularLocation>
        <location evidence="1">Secreted</location>
    </subcellularLocation>
</comment>
<dbReference type="Proteomes" id="UP000076321">
    <property type="component" value="Unassembled WGS sequence"/>
</dbReference>
<evidence type="ECO:0000256" key="6">
    <source>
        <dbReference type="ARBA" id="ARBA00023295"/>
    </source>
</evidence>
<keyword evidence="7" id="KW-0624">Polysaccharide degradation</keyword>
<dbReference type="GO" id="GO:0000272">
    <property type="term" value="P:polysaccharide catabolic process"/>
    <property type="evidence" value="ECO:0007669"/>
    <property type="project" value="UniProtKB-KW"/>
</dbReference>
<keyword evidence="3 8" id="KW-0732">Signal</keyword>
<proteinExistence type="predicted"/>
<keyword evidence="5" id="KW-0119">Carbohydrate metabolism</keyword>
<evidence type="ECO:0000256" key="5">
    <source>
        <dbReference type="ARBA" id="ARBA00023277"/>
    </source>
</evidence>
<organism evidence="10 12">
    <name type="scientific">Amycolatopsis regifaucium</name>
    <dbReference type="NCBI Taxonomy" id="546365"/>
    <lineage>
        <taxon>Bacteria</taxon>
        <taxon>Bacillati</taxon>
        <taxon>Actinomycetota</taxon>
        <taxon>Actinomycetes</taxon>
        <taxon>Pseudonocardiales</taxon>
        <taxon>Pseudonocardiaceae</taxon>
        <taxon>Amycolatopsis</taxon>
    </lineage>
</organism>
<dbReference type="PANTHER" id="PTHR42061">
    <property type="entry name" value="ENDO-CHITOSANASE"/>
    <property type="match status" value="1"/>
</dbReference>
<evidence type="ECO:0000313" key="11">
    <source>
        <dbReference type="EMBL" id="OKA04471.1"/>
    </source>
</evidence>
<feature type="signal peptide" evidence="8">
    <location>
        <begin position="1"/>
        <end position="26"/>
    </location>
</feature>
<dbReference type="RefSeq" id="WP_061986404.1">
    <property type="nucleotide sequence ID" value="NZ_FOPQ01000004.1"/>
</dbReference>
<dbReference type="InterPro" id="IPR036365">
    <property type="entry name" value="PGBD-like_sf"/>
</dbReference>